<dbReference type="RefSeq" id="WP_266128782.1">
    <property type="nucleotide sequence ID" value="NZ_JAPKMY010000001.1"/>
</dbReference>
<evidence type="ECO:0000313" key="2">
    <source>
        <dbReference type="Proteomes" id="UP001146019"/>
    </source>
</evidence>
<dbReference type="Proteomes" id="UP001146019">
    <property type="component" value="Unassembled WGS sequence"/>
</dbReference>
<comment type="caution">
    <text evidence="1">The sequence shown here is derived from an EMBL/GenBank/DDBJ whole genome shotgun (WGS) entry which is preliminary data.</text>
</comment>
<sequence length="51" mass="5649">MLEQTSHLVIEISSEQTKKNAEDFSKELVKIFTGGEKASDSTSKLGKPSFF</sequence>
<dbReference type="AlphaFoldDB" id="A0A9X3IFY3"/>
<protein>
    <submittedName>
        <fullName evidence="1">Uncharacterized protein</fullName>
    </submittedName>
</protein>
<reference evidence="1" key="1">
    <citation type="submission" date="2022-11" db="EMBL/GenBank/DDBJ databases">
        <title>Biodiversity and phylogenetic relationships of bacteria.</title>
        <authorList>
            <person name="Machado R.A.R."/>
            <person name="Bhat A."/>
            <person name="Loulou A."/>
            <person name="Kallel S."/>
        </authorList>
    </citation>
    <scope>NUCLEOTIDE SEQUENCE</scope>
    <source>
        <strain evidence="1">A-IN1</strain>
    </source>
</reference>
<evidence type="ECO:0000313" key="1">
    <source>
        <dbReference type="EMBL" id="MCX5466225.1"/>
    </source>
</evidence>
<organism evidence="1 2">
    <name type="scientific">Acinetobacter nematophilus</name>
    <dbReference type="NCBI Taxonomy" id="2994642"/>
    <lineage>
        <taxon>Bacteria</taxon>
        <taxon>Pseudomonadati</taxon>
        <taxon>Pseudomonadota</taxon>
        <taxon>Gammaproteobacteria</taxon>
        <taxon>Moraxellales</taxon>
        <taxon>Moraxellaceae</taxon>
        <taxon>Acinetobacter</taxon>
    </lineage>
</organism>
<dbReference type="EMBL" id="JAPKMY010000001">
    <property type="protein sequence ID" value="MCX5466225.1"/>
    <property type="molecule type" value="Genomic_DNA"/>
</dbReference>
<gene>
    <name evidence="1" type="ORF">OSH00_00480</name>
</gene>
<proteinExistence type="predicted"/>
<name>A0A9X3IFY3_9GAMM</name>
<keyword evidence="2" id="KW-1185">Reference proteome</keyword>
<accession>A0A9X3IFY3</accession>